<sequence length="110" mass="11881">MTNPYIKEAKVEVKNEFKDATINSGEKIGLNATSNQSNSGILGNLLPNFSSANFLQGAVVGAIAAYVLTNENAQQAIFKSIVRMGKLFEAGKEELKERFEDAKAEIEAGQ</sequence>
<evidence type="ECO:0000313" key="2">
    <source>
        <dbReference type="Proteomes" id="UP000234639"/>
    </source>
</evidence>
<accession>A0A2I1NC99</accession>
<organism evidence="1 2">
    <name type="scientific">Campylobacter ureolyticus</name>
    <dbReference type="NCBI Taxonomy" id="827"/>
    <lineage>
        <taxon>Bacteria</taxon>
        <taxon>Pseudomonadati</taxon>
        <taxon>Campylobacterota</taxon>
        <taxon>Epsilonproteobacteria</taxon>
        <taxon>Campylobacterales</taxon>
        <taxon>Campylobacteraceae</taxon>
        <taxon>Campylobacter</taxon>
    </lineage>
</organism>
<dbReference type="EMBL" id="PKHU01000001">
    <property type="protein sequence ID" value="PKZ30019.1"/>
    <property type="molecule type" value="Genomic_DNA"/>
</dbReference>
<gene>
    <name evidence="1" type="ORF">CYJ41_00840</name>
</gene>
<evidence type="ECO:0000313" key="1">
    <source>
        <dbReference type="EMBL" id="PKZ30019.1"/>
    </source>
</evidence>
<dbReference type="Proteomes" id="UP000234639">
    <property type="component" value="Unassembled WGS sequence"/>
</dbReference>
<reference evidence="1 2" key="1">
    <citation type="submission" date="2017-12" db="EMBL/GenBank/DDBJ databases">
        <title>Phylogenetic diversity of female urinary microbiome.</title>
        <authorList>
            <person name="Thomas-White K."/>
            <person name="Wolfe A.J."/>
        </authorList>
    </citation>
    <scope>NUCLEOTIDE SEQUENCE [LARGE SCALE GENOMIC DNA]</scope>
    <source>
        <strain evidence="1 2">UMB0112</strain>
    </source>
</reference>
<dbReference type="RefSeq" id="WP_101636503.1">
    <property type="nucleotide sequence ID" value="NZ_CAKZWX010000026.1"/>
</dbReference>
<name>A0A2I1NC99_9BACT</name>
<proteinExistence type="predicted"/>
<comment type="caution">
    <text evidence="1">The sequence shown here is derived from an EMBL/GenBank/DDBJ whole genome shotgun (WGS) entry which is preliminary data.</text>
</comment>
<protein>
    <submittedName>
        <fullName evidence="1">Uncharacterized protein</fullName>
    </submittedName>
</protein>
<dbReference type="AlphaFoldDB" id="A0A2I1NC99"/>